<reference evidence="1" key="5">
    <citation type="journal article" date="2021" name="G3 (Bethesda)">
        <title>Aegilops tauschii genome assembly Aet v5.0 features greater sequence contiguity and improved annotation.</title>
        <authorList>
            <person name="Wang L."/>
            <person name="Zhu T."/>
            <person name="Rodriguez J.C."/>
            <person name="Deal K.R."/>
            <person name="Dubcovsky J."/>
            <person name="McGuire P.E."/>
            <person name="Lux T."/>
            <person name="Spannagl M."/>
            <person name="Mayer K.F.X."/>
            <person name="Baldrich P."/>
            <person name="Meyers B.C."/>
            <person name="Huo N."/>
            <person name="Gu Y.Q."/>
            <person name="Zhou H."/>
            <person name="Devos K.M."/>
            <person name="Bennetzen J.L."/>
            <person name="Unver T."/>
            <person name="Budak H."/>
            <person name="Gulick P.J."/>
            <person name="Galiba G."/>
            <person name="Kalapos B."/>
            <person name="Nelson D.R."/>
            <person name="Li P."/>
            <person name="You F.M."/>
            <person name="Luo M.C."/>
            <person name="Dvorak J."/>
        </authorList>
    </citation>
    <scope>NUCLEOTIDE SEQUENCE [LARGE SCALE GENOMIC DNA]</scope>
    <source>
        <strain evidence="1">cv. AL8/78</strain>
    </source>
</reference>
<keyword evidence="2" id="KW-1185">Reference proteome</keyword>
<dbReference type="EnsemblPlants" id="AET5Gv20908600.9">
    <property type="protein sequence ID" value="AET5Gv20908600.9"/>
    <property type="gene ID" value="AET5Gv20908600"/>
</dbReference>
<evidence type="ECO:0000313" key="1">
    <source>
        <dbReference type="EnsemblPlants" id="AET5Gv20908600.8"/>
    </source>
</evidence>
<reference evidence="1" key="3">
    <citation type="journal article" date="2017" name="Nature">
        <title>Genome sequence of the progenitor of the wheat D genome Aegilops tauschii.</title>
        <authorList>
            <person name="Luo M.C."/>
            <person name="Gu Y.Q."/>
            <person name="Puiu D."/>
            <person name="Wang H."/>
            <person name="Twardziok S.O."/>
            <person name="Deal K.R."/>
            <person name="Huo N."/>
            <person name="Zhu T."/>
            <person name="Wang L."/>
            <person name="Wang Y."/>
            <person name="McGuire P.E."/>
            <person name="Liu S."/>
            <person name="Long H."/>
            <person name="Ramasamy R.K."/>
            <person name="Rodriguez J.C."/>
            <person name="Van S.L."/>
            <person name="Yuan L."/>
            <person name="Wang Z."/>
            <person name="Xia Z."/>
            <person name="Xiao L."/>
            <person name="Anderson O.D."/>
            <person name="Ouyang S."/>
            <person name="Liang Y."/>
            <person name="Zimin A.V."/>
            <person name="Pertea G."/>
            <person name="Qi P."/>
            <person name="Bennetzen J.L."/>
            <person name="Dai X."/>
            <person name="Dawson M.W."/>
            <person name="Muller H.G."/>
            <person name="Kugler K."/>
            <person name="Rivarola-Duarte L."/>
            <person name="Spannagl M."/>
            <person name="Mayer K.F.X."/>
            <person name="Lu F.H."/>
            <person name="Bevan M.W."/>
            <person name="Leroy P."/>
            <person name="Li P."/>
            <person name="You F.M."/>
            <person name="Sun Q."/>
            <person name="Liu Z."/>
            <person name="Lyons E."/>
            <person name="Wicker T."/>
            <person name="Salzberg S.L."/>
            <person name="Devos K.M."/>
            <person name="Dvorak J."/>
        </authorList>
    </citation>
    <scope>NUCLEOTIDE SEQUENCE [LARGE SCALE GENOMIC DNA]</scope>
    <source>
        <strain evidence="1">cv. AL8/78</strain>
    </source>
</reference>
<reference evidence="2" key="1">
    <citation type="journal article" date="2014" name="Science">
        <title>Ancient hybridizations among the ancestral genomes of bread wheat.</title>
        <authorList>
            <consortium name="International Wheat Genome Sequencing Consortium,"/>
            <person name="Marcussen T."/>
            <person name="Sandve S.R."/>
            <person name="Heier L."/>
            <person name="Spannagl M."/>
            <person name="Pfeifer M."/>
            <person name="Jakobsen K.S."/>
            <person name="Wulff B.B."/>
            <person name="Steuernagel B."/>
            <person name="Mayer K.F."/>
            <person name="Olsen O.A."/>
        </authorList>
    </citation>
    <scope>NUCLEOTIDE SEQUENCE [LARGE SCALE GENOMIC DNA]</scope>
    <source>
        <strain evidence="2">cv. AL8/78</strain>
    </source>
</reference>
<dbReference type="Gramene" id="AET5Gv20908600.9">
    <property type="protein sequence ID" value="AET5Gv20908600.9"/>
    <property type="gene ID" value="AET5Gv20908600"/>
</dbReference>
<dbReference type="Proteomes" id="UP000015105">
    <property type="component" value="Chromosome 5D"/>
</dbReference>
<proteinExistence type="predicted"/>
<organism evidence="1 2">
    <name type="scientific">Aegilops tauschii subsp. strangulata</name>
    <name type="common">Goatgrass</name>
    <dbReference type="NCBI Taxonomy" id="200361"/>
    <lineage>
        <taxon>Eukaryota</taxon>
        <taxon>Viridiplantae</taxon>
        <taxon>Streptophyta</taxon>
        <taxon>Embryophyta</taxon>
        <taxon>Tracheophyta</taxon>
        <taxon>Spermatophyta</taxon>
        <taxon>Magnoliopsida</taxon>
        <taxon>Liliopsida</taxon>
        <taxon>Poales</taxon>
        <taxon>Poaceae</taxon>
        <taxon>BOP clade</taxon>
        <taxon>Pooideae</taxon>
        <taxon>Triticodae</taxon>
        <taxon>Triticeae</taxon>
        <taxon>Triticinae</taxon>
        <taxon>Aegilops</taxon>
    </lineage>
</organism>
<dbReference type="AlphaFoldDB" id="A0A453LU24"/>
<dbReference type="EnsemblPlants" id="AET5Gv20908600.8">
    <property type="protein sequence ID" value="AET5Gv20908600.8"/>
    <property type="gene ID" value="AET5Gv20908600"/>
</dbReference>
<reference evidence="1" key="4">
    <citation type="submission" date="2019-03" db="UniProtKB">
        <authorList>
            <consortium name="EnsemblPlants"/>
        </authorList>
    </citation>
    <scope>IDENTIFICATION</scope>
</reference>
<evidence type="ECO:0000313" key="2">
    <source>
        <dbReference type="Proteomes" id="UP000015105"/>
    </source>
</evidence>
<sequence length="104" mass="11427">APVQHLPAVPAVPAAAGVPAVRRLQDRVRGGPLLRLRHHVIDRSISTSYSTPFPPPPSRCYAAAINPAVPYKHRTDTMINSSRTYTRATYTPTLYSLAVYFPCD</sequence>
<accession>A0A453LU24</accession>
<reference evidence="2" key="2">
    <citation type="journal article" date="2017" name="Nat. Plants">
        <title>The Aegilops tauschii genome reveals multiple impacts of transposons.</title>
        <authorList>
            <person name="Zhao G."/>
            <person name="Zou C."/>
            <person name="Li K."/>
            <person name="Wang K."/>
            <person name="Li T."/>
            <person name="Gao L."/>
            <person name="Zhang X."/>
            <person name="Wang H."/>
            <person name="Yang Z."/>
            <person name="Liu X."/>
            <person name="Jiang W."/>
            <person name="Mao L."/>
            <person name="Kong X."/>
            <person name="Jiao Y."/>
            <person name="Jia J."/>
        </authorList>
    </citation>
    <scope>NUCLEOTIDE SEQUENCE [LARGE SCALE GENOMIC DNA]</scope>
    <source>
        <strain evidence="2">cv. AL8/78</strain>
    </source>
</reference>
<dbReference type="Gramene" id="AET5Gv20908600.8">
    <property type="protein sequence ID" value="AET5Gv20908600.8"/>
    <property type="gene ID" value="AET5Gv20908600"/>
</dbReference>
<name>A0A453LU24_AEGTS</name>
<protein>
    <submittedName>
        <fullName evidence="1">Uncharacterized protein</fullName>
    </submittedName>
</protein>